<sequence>MEQEMNGPVAGENPSNGTRLWEKSWTMDEMRKNANNWSLAGDAGMTGVRVHNVFNDFIMLANTQFVENRVYDEDVSSEDTAKESNKEETQEKTREQREAELIPKVSEALQLGIKVTEEAFEALDSNVVNSDSEDDDDTNYRVDPILEAKLCGLGMNDNFMCEKVMKVVKAFTRIKLGLNFQLYNMPPKGRSRRNRSEDDEIEIRTNLSTFKPSPTKDIVKPTIFYGNLDEDIDSWLKNFDRIATANEWSRERKLNTLPAFLRDRAAEFLRISRGRQKGRYSNIM</sequence>
<keyword evidence="3" id="KW-1185">Reference proteome</keyword>
<accession>A0A8S3T623</accession>
<feature type="region of interest" description="Disordered" evidence="1">
    <location>
        <begin position="74"/>
        <end position="98"/>
    </location>
</feature>
<evidence type="ECO:0000313" key="2">
    <source>
        <dbReference type="EMBL" id="CAG2227261.1"/>
    </source>
</evidence>
<name>A0A8S3T623_MYTED</name>
<comment type="caution">
    <text evidence="2">The sequence shown here is derived from an EMBL/GenBank/DDBJ whole genome shotgun (WGS) entry which is preliminary data.</text>
</comment>
<dbReference type="OrthoDB" id="751084at2759"/>
<dbReference type="Proteomes" id="UP000683360">
    <property type="component" value="Unassembled WGS sequence"/>
</dbReference>
<dbReference type="EMBL" id="CAJPWZ010001958">
    <property type="protein sequence ID" value="CAG2227261.1"/>
    <property type="molecule type" value="Genomic_DNA"/>
</dbReference>
<reference evidence="2" key="1">
    <citation type="submission" date="2021-03" db="EMBL/GenBank/DDBJ databases">
        <authorList>
            <person name="Bekaert M."/>
        </authorList>
    </citation>
    <scope>NUCLEOTIDE SEQUENCE</scope>
</reference>
<dbReference type="AlphaFoldDB" id="A0A8S3T623"/>
<gene>
    <name evidence="2" type="ORF">MEDL_40286</name>
</gene>
<evidence type="ECO:0000313" key="3">
    <source>
        <dbReference type="Proteomes" id="UP000683360"/>
    </source>
</evidence>
<organism evidence="2 3">
    <name type="scientific">Mytilus edulis</name>
    <name type="common">Blue mussel</name>
    <dbReference type="NCBI Taxonomy" id="6550"/>
    <lineage>
        <taxon>Eukaryota</taxon>
        <taxon>Metazoa</taxon>
        <taxon>Spiralia</taxon>
        <taxon>Lophotrochozoa</taxon>
        <taxon>Mollusca</taxon>
        <taxon>Bivalvia</taxon>
        <taxon>Autobranchia</taxon>
        <taxon>Pteriomorphia</taxon>
        <taxon>Mytilida</taxon>
        <taxon>Mytiloidea</taxon>
        <taxon>Mytilidae</taxon>
        <taxon>Mytilinae</taxon>
        <taxon>Mytilus</taxon>
    </lineage>
</organism>
<feature type="compositionally biased region" description="Basic and acidic residues" evidence="1">
    <location>
        <begin position="79"/>
        <end position="98"/>
    </location>
</feature>
<evidence type="ECO:0000256" key="1">
    <source>
        <dbReference type="SAM" id="MobiDB-lite"/>
    </source>
</evidence>
<protein>
    <submittedName>
        <fullName evidence="2">FAM21</fullName>
    </submittedName>
</protein>
<proteinExistence type="predicted"/>